<protein>
    <submittedName>
        <fullName evidence="3">Peptidoglycan DD-metalloendopeptidase family protein</fullName>
    </submittedName>
</protein>
<organism evidence="3 4">
    <name type="scientific">Candidatus Limivivens intestinipullorum</name>
    <dbReference type="NCBI Taxonomy" id="2840858"/>
    <lineage>
        <taxon>Bacteria</taxon>
        <taxon>Bacillati</taxon>
        <taxon>Bacillota</taxon>
        <taxon>Clostridia</taxon>
        <taxon>Lachnospirales</taxon>
        <taxon>Lachnospiraceae</taxon>
        <taxon>Lachnospiraceae incertae sedis</taxon>
        <taxon>Candidatus Limivivens</taxon>
    </lineage>
</organism>
<feature type="region of interest" description="Disordered" evidence="1">
    <location>
        <begin position="109"/>
        <end position="131"/>
    </location>
</feature>
<dbReference type="SUPFAM" id="SSF51261">
    <property type="entry name" value="Duplicated hybrid motif"/>
    <property type="match status" value="1"/>
</dbReference>
<sequence>MQNKDNRRFSKKQGAILIASLCLVAAAGFTTLYTVQSVQKAREESEEQARLNEEIKAKEAQERQEALDELAKAEEEADNAQEVNAEDAQAELDASAVNDMDVDPASLLTDEEETEEGTEAESAGSSNVEASVDNIAEPTVNYTEDTPLTWPAAGTLLMDYSMNSTVYFETLDQYKYNPALIISSEVGTKVIASAKGIVSSITVEDETGTTLTLNLGNNYELVYGQLKEVAVQEGDVVEAGAVLGYVSEPTKYYCEEGSNLYFEMKKDGEPVDPFLYLE</sequence>
<dbReference type="Gene3D" id="2.70.70.10">
    <property type="entry name" value="Glucose Permease (Domain IIA)"/>
    <property type="match status" value="1"/>
</dbReference>
<dbReference type="InterPro" id="IPR011055">
    <property type="entry name" value="Dup_hybrid_motif"/>
</dbReference>
<evidence type="ECO:0000313" key="3">
    <source>
        <dbReference type="EMBL" id="HIS32144.1"/>
    </source>
</evidence>
<proteinExistence type="predicted"/>
<dbReference type="Pfam" id="PF01551">
    <property type="entry name" value="Peptidase_M23"/>
    <property type="match status" value="1"/>
</dbReference>
<reference evidence="3" key="2">
    <citation type="journal article" date="2021" name="PeerJ">
        <title>Extensive microbial diversity within the chicken gut microbiome revealed by metagenomics and culture.</title>
        <authorList>
            <person name="Gilroy R."/>
            <person name="Ravi A."/>
            <person name="Getino M."/>
            <person name="Pursley I."/>
            <person name="Horton D.L."/>
            <person name="Alikhan N.F."/>
            <person name="Baker D."/>
            <person name="Gharbi K."/>
            <person name="Hall N."/>
            <person name="Watson M."/>
            <person name="Adriaenssens E.M."/>
            <person name="Foster-Nyarko E."/>
            <person name="Jarju S."/>
            <person name="Secka A."/>
            <person name="Antonio M."/>
            <person name="Oren A."/>
            <person name="Chaudhuri R.R."/>
            <person name="La Ragione R."/>
            <person name="Hildebrand F."/>
            <person name="Pallen M.J."/>
        </authorList>
    </citation>
    <scope>NUCLEOTIDE SEQUENCE</scope>
    <source>
        <strain evidence="3">CHK190-19873</strain>
    </source>
</reference>
<dbReference type="PANTHER" id="PTHR21666">
    <property type="entry name" value="PEPTIDASE-RELATED"/>
    <property type="match status" value="1"/>
</dbReference>
<dbReference type="InterPro" id="IPR016047">
    <property type="entry name" value="M23ase_b-sheet_dom"/>
</dbReference>
<feature type="compositionally biased region" description="Acidic residues" evidence="1">
    <location>
        <begin position="109"/>
        <end position="119"/>
    </location>
</feature>
<dbReference type="PANTHER" id="PTHR21666:SF270">
    <property type="entry name" value="MUREIN HYDROLASE ACTIVATOR ENVC"/>
    <property type="match status" value="1"/>
</dbReference>
<dbReference type="Proteomes" id="UP000823935">
    <property type="component" value="Unassembled WGS sequence"/>
</dbReference>
<comment type="caution">
    <text evidence="3">The sequence shown here is derived from an EMBL/GenBank/DDBJ whole genome shotgun (WGS) entry which is preliminary data.</text>
</comment>
<gene>
    <name evidence="3" type="ORF">IAB44_11450</name>
</gene>
<feature type="domain" description="M23ase beta-sheet core" evidence="2">
    <location>
        <begin position="180"/>
        <end position="273"/>
    </location>
</feature>
<name>A0A9D1EUM0_9FIRM</name>
<evidence type="ECO:0000256" key="1">
    <source>
        <dbReference type="SAM" id="MobiDB-lite"/>
    </source>
</evidence>
<evidence type="ECO:0000313" key="4">
    <source>
        <dbReference type="Proteomes" id="UP000823935"/>
    </source>
</evidence>
<dbReference type="AlphaFoldDB" id="A0A9D1EUM0"/>
<feature type="compositionally biased region" description="Acidic residues" evidence="1">
    <location>
        <begin position="75"/>
        <end position="84"/>
    </location>
</feature>
<dbReference type="GO" id="GO:0004222">
    <property type="term" value="F:metalloendopeptidase activity"/>
    <property type="evidence" value="ECO:0007669"/>
    <property type="project" value="TreeGrafter"/>
</dbReference>
<accession>A0A9D1EUM0</accession>
<feature type="region of interest" description="Disordered" evidence="1">
    <location>
        <begin position="59"/>
        <end position="84"/>
    </location>
</feature>
<reference evidence="3" key="1">
    <citation type="submission" date="2020-10" db="EMBL/GenBank/DDBJ databases">
        <authorList>
            <person name="Gilroy R."/>
        </authorList>
    </citation>
    <scope>NUCLEOTIDE SEQUENCE</scope>
    <source>
        <strain evidence="3">CHK190-19873</strain>
    </source>
</reference>
<evidence type="ECO:0000259" key="2">
    <source>
        <dbReference type="Pfam" id="PF01551"/>
    </source>
</evidence>
<dbReference type="CDD" id="cd12797">
    <property type="entry name" value="M23_peptidase"/>
    <property type="match status" value="1"/>
</dbReference>
<dbReference type="InterPro" id="IPR050570">
    <property type="entry name" value="Cell_wall_metabolism_enzyme"/>
</dbReference>
<dbReference type="EMBL" id="DVIQ01000071">
    <property type="protein sequence ID" value="HIS32144.1"/>
    <property type="molecule type" value="Genomic_DNA"/>
</dbReference>
<feature type="compositionally biased region" description="Basic and acidic residues" evidence="1">
    <location>
        <begin position="59"/>
        <end position="74"/>
    </location>
</feature>